<evidence type="ECO:0000313" key="2">
    <source>
        <dbReference type="Proteomes" id="UP000295706"/>
    </source>
</evidence>
<name>A0A4R4KJM4_9BACT</name>
<dbReference type="EMBL" id="SMJU01000004">
    <property type="protein sequence ID" value="TDB67116.1"/>
    <property type="molecule type" value="Genomic_DNA"/>
</dbReference>
<accession>A0A4R4KJM4</accession>
<reference evidence="1 2" key="1">
    <citation type="submission" date="2019-02" db="EMBL/GenBank/DDBJ databases">
        <title>Arundinibacter roseus gen. nov., sp. nov., a new member of the family Cytophagaceae.</title>
        <authorList>
            <person name="Szuroczki S."/>
            <person name="Khayer B."/>
            <person name="Sproer C."/>
            <person name="Toumi M."/>
            <person name="Szabo A."/>
            <person name="Felfoldi T."/>
            <person name="Schumann P."/>
            <person name="Toth E."/>
        </authorList>
    </citation>
    <scope>NUCLEOTIDE SEQUENCE [LARGE SCALE GENOMIC DNA]</scope>
    <source>
        <strain evidence="1 2">DMA-k-7a</strain>
    </source>
</reference>
<sequence>MKTLSFGKFASPRAIEFIKQIRAEVCEHAKVNNNDKTDSRSLVYLGRNKVLVLYMRDFSMSREFGQEPFPRVYATSAIERAALRILEKEAPAIPEEVRKEIAAKFMSKNDIDYTWFRTKYGECVYFTLEISLKAILAK</sequence>
<dbReference type="AlphaFoldDB" id="A0A4R4KJM4"/>
<dbReference type="Proteomes" id="UP000295706">
    <property type="component" value="Unassembled WGS sequence"/>
</dbReference>
<keyword evidence="2" id="KW-1185">Reference proteome</keyword>
<evidence type="ECO:0000313" key="1">
    <source>
        <dbReference type="EMBL" id="TDB67116.1"/>
    </source>
</evidence>
<proteinExistence type="predicted"/>
<comment type="caution">
    <text evidence="1">The sequence shown here is derived from an EMBL/GenBank/DDBJ whole genome shotgun (WGS) entry which is preliminary data.</text>
</comment>
<gene>
    <name evidence="1" type="ORF">EZE20_08355</name>
</gene>
<protein>
    <submittedName>
        <fullName evidence="1">Uncharacterized protein</fullName>
    </submittedName>
</protein>
<organism evidence="1 2">
    <name type="scientific">Arundinibacter roseus</name>
    <dbReference type="NCBI Taxonomy" id="2070510"/>
    <lineage>
        <taxon>Bacteria</taxon>
        <taxon>Pseudomonadati</taxon>
        <taxon>Bacteroidota</taxon>
        <taxon>Cytophagia</taxon>
        <taxon>Cytophagales</taxon>
        <taxon>Spirosomataceae</taxon>
        <taxon>Arundinibacter</taxon>
    </lineage>
</organism>
<dbReference type="RefSeq" id="WP_132116438.1">
    <property type="nucleotide sequence ID" value="NZ_SMJU01000004.1"/>
</dbReference>